<protein>
    <recommendedName>
        <fullName evidence="3">Terpene synthase</fullName>
    </recommendedName>
</protein>
<sequence>MENIEIFRIVKNSVSMGYLIIEDLRRNLNDTEKQLLPFRIMEEEELAEYKNLIKIYILSDEELAEEDRTIFEEFAMDLVDLKDGCLYILESYVHEQLFIETPLDLRVEDYQKMLHLVQSSYDISKLDLRKTMYLSQE</sequence>
<comment type="caution">
    <text evidence="1">The sequence shown here is derived from an EMBL/GenBank/DDBJ whole genome shotgun (WGS) entry which is preliminary data.</text>
</comment>
<dbReference type="EMBL" id="RHLQ01000008">
    <property type="protein sequence ID" value="RND00401.1"/>
    <property type="molecule type" value="Genomic_DNA"/>
</dbReference>
<reference evidence="1 2" key="1">
    <citation type="journal article" date="2014" name="Int. J. Syst. Evol. Microbiol.">
        <title>Lysinibacillus halotolerans sp. nov., isolated from saline-alkaline soil.</title>
        <authorList>
            <person name="Kong D."/>
            <person name="Wang Y."/>
            <person name="Zhao B."/>
            <person name="Li Y."/>
            <person name="Song J."/>
            <person name="Zhai Y."/>
            <person name="Zhang C."/>
            <person name="Wang H."/>
            <person name="Chen X."/>
            <person name="Zhao B."/>
            <person name="Ruan Z."/>
        </authorList>
    </citation>
    <scope>NUCLEOTIDE SEQUENCE [LARGE SCALE GENOMIC DNA]</scope>
    <source>
        <strain evidence="1 2">MCCC 1A12703</strain>
    </source>
</reference>
<dbReference type="AlphaFoldDB" id="A0A3M8HED6"/>
<evidence type="ECO:0000313" key="1">
    <source>
        <dbReference type="EMBL" id="RND00401.1"/>
    </source>
</evidence>
<evidence type="ECO:0000313" key="2">
    <source>
        <dbReference type="Proteomes" id="UP000279909"/>
    </source>
</evidence>
<proteinExistence type="predicted"/>
<accession>A0A3M8HED6</accession>
<dbReference type="Proteomes" id="UP000279909">
    <property type="component" value="Unassembled WGS sequence"/>
</dbReference>
<keyword evidence="2" id="KW-1185">Reference proteome</keyword>
<evidence type="ECO:0008006" key="3">
    <source>
        <dbReference type="Google" id="ProtNLM"/>
    </source>
</evidence>
<name>A0A3M8HED6_9BACI</name>
<dbReference type="OrthoDB" id="2973555at2"/>
<gene>
    <name evidence="1" type="ORF">EC501_05020</name>
</gene>
<organism evidence="1 2">
    <name type="scientific">Lysinibacillus halotolerans</name>
    <dbReference type="NCBI Taxonomy" id="1368476"/>
    <lineage>
        <taxon>Bacteria</taxon>
        <taxon>Bacillati</taxon>
        <taxon>Bacillota</taxon>
        <taxon>Bacilli</taxon>
        <taxon>Bacillales</taxon>
        <taxon>Bacillaceae</taxon>
        <taxon>Lysinibacillus</taxon>
    </lineage>
</organism>